<keyword evidence="2" id="KW-1185">Reference proteome</keyword>
<accession>A0AAE3GKR7</accession>
<organism evidence="1 2">
    <name type="scientific">Goodfellowiella coeruleoviolacea</name>
    <dbReference type="NCBI Taxonomy" id="334858"/>
    <lineage>
        <taxon>Bacteria</taxon>
        <taxon>Bacillati</taxon>
        <taxon>Actinomycetota</taxon>
        <taxon>Actinomycetes</taxon>
        <taxon>Pseudonocardiales</taxon>
        <taxon>Pseudonocardiaceae</taxon>
        <taxon>Goodfellowiella</taxon>
    </lineage>
</organism>
<dbReference type="AlphaFoldDB" id="A0AAE3GKR7"/>
<dbReference type="RefSeq" id="WP_253779842.1">
    <property type="nucleotide sequence ID" value="NZ_JAMTCK010000024.1"/>
</dbReference>
<evidence type="ECO:0008006" key="3">
    <source>
        <dbReference type="Google" id="ProtNLM"/>
    </source>
</evidence>
<protein>
    <recommendedName>
        <fullName evidence="3">Lasso RiPP family leader peptide-containing protein</fullName>
    </recommendedName>
</protein>
<evidence type="ECO:0000313" key="1">
    <source>
        <dbReference type="EMBL" id="MCP2170072.1"/>
    </source>
</evidence>
<reference evidence="1" key="1">
    <citation type="submission" date="2022-06" db="EMBL/GenBank/DDBJ databases">
        <title>Genomic Encyclopedia of Archaeal and Bacterial Type Strains, Phase II (KMG-II): from individual species to whole genera.</title>
        <authorList>
            <person name="Goeker M."/>
        </authorList>
    </citation>
    <scope>NUCLEOTIDE SEQUENCE</scope>
    <source>
        <strain evidence="1">DSM 43935</strain>
    </source>
</reference>
<gene>
    <name evidence="1" type="ORF">LX83_006960</name>
</gene>
<sequence>MQPETACYEPPALVEVGDFAQLTQDSDKGNYVDGLFYWFGF</sequence>
<evidence type="ECO:0000313" key="2">
    <source>
        <dbReference type="Proteomes" id="UP001206128"/>
    </source>
</evidence>
<dbReference type="EMBL" id="JAMTCK010000024">
    <property type="protein sequence ID" value="MCP2170072.1"/>
    <property type="molecule type" value="Genomic_DNA"/>
</dbReference>
<name>A0AAE3GKR7_9PSEU</name>
<proteinExistence type="predicted"/>
<dbReference type="NCBIfam" id="NF033521">
    <property type="entry name" value="lasso_leader_L3"/>
    <property type="match status" value="1"/>
</dbReference>
<comment type="caution">
    <text evidence="1">The sequence shown here is derived from an EMBL/GenBank/DDBJ whole genome shotgun (WGS) entry which is preliminary data.</text>
</comment>
<dbReference type="Proteomes" id="UP001206128">
    <property type="component" value="Unassembled WGS sequence"/>
</dbReference>